<comment type="caution">
    <text evidence="1">The sequence shown here is derived from an EMBL/GenBank/DDBJ whole genome shotgun (WGS) entry which is preliminary data.</text>
</comment>
<protein>
    <submittedName>
        <fullName evidence="1">Uncharacterized protein</fullName>
    </submittedName>
</protein>
<dbReference type="Proteomes" id="UP000821865">
    <property type="component" value="Chromosome 2"/>
</dbReference>
<reference evidence="1" key="1">
    <citation type="submission" date="2020-05" db="EMBL/GenBank/DDBJ databases">
        <title>Large-scale comparative analyses of tick genomes elucidate their genetic diversity and vector capacities.</title>
        <authorList>
            <person name="Jia N."/>
            <person name="Wang J."/>
            <person name="Shi W."/>
            <person name="Du L."/>
            <person name="Sun Y."/>
            <person name="Zhan W."/>
            <person name="Jiang J."/>
            <person name="Wang Q."/>
            <person name="Zhang B."/>
            <person name="Ji P."/>
            <person name="Sakyi L.B."/>
            <person name="Cui X."/>
            <person name="Yuan T."/>
            <person name="Jiang B."/>
            <person name="Yang W."/>
            <person name="Lam T.T.-Y."/>
            <person name="Chang Q."/>
            <person name="Ding S."/>
            <person name="Wang X."/>
            <person name="Zhu J."/>
            <person name="Ruan X."/>
            <person name="Zhao L."/>
            <person name="Wei J."/>
            <person name="Que T."/>
            <person name="Du C."/>
            <person name="Cheng J."/>
            <person name="Dai P."/>
            <person name="Han X."/>
            <person name="Huang E."/>
            <person name="Gao Y."/>
            <person name="Liu J."/>
            <person name="Shao H."/>
            <person name="Ye R."/>
            <person name="Li L."/>
            <person name="Wei W."/>
            <person name="Wang X."/>
            <person name="Wang C."/>
            <person name="Yang T."/>
            <person name="Huo Q."/>
            <person name="Li W."/>
            <person name="Guo W."/>
            <person name="Chen H."/>
            <person name="Zhou L."/>
            <person name="Ni X."/>
            <person name="Tian J."/>
            <person name="Zhou Y."/>
            <person name="Sheng Y."/>
            <person name="Liu T."/>
            <person name="Pan Y."/>
            <person name="Xia L."/>
            <person name="Li J."/>
            <person name="Zhao F."/>
            <person name="Cao W."/>
        </authorList>
    </citation>
    <scope>NUCLEOTIDE SEQUENCE</scope>
    <source>
        <strain evidence="1">Dsil-2018</strain>
    </source>
</reference>
<organism evidence="1 2">
    <name type="scientific">Dermacentor silvarum</name>
    <name type="common">Tick</name>
    <dbReference type="NCBI Taxonomy" id="543639"/>
    <lineage>
        <taxon>Eukaryota</taxon>
        <taxon>Metazoa</taxon>
        <taxon>Ecdysozoa</taxon>
        <taxon>Arthropoda</taxon>
        <taxon>Chelicerata</taxon>
        <taxon>Arachnida</taxon>
        <taxon>Acari</taxon>
        <taxon>Parasitiformes</taxon>
        <taxon>Ixodida</taxon>
        <taxon>Ixodoidea</taxon>
        <taxon>Ixodidae</taxon>
        <taxon>Rhipicephalinae</taxon>
        <taxon>Dermacentor</taxon>
    </lineage>
</organism>
<proteinExistence type="predicted"/>
<keyword evidence="2" id="KW-1185">Reference proteome</keyword>
<dbReference type="EMBL" id="CM023471">
    <property type="protein sequence ID" value="KAH7965052.1"/>
    <property type="molecule type" value="Genomic_DNA"/>
</dbReference>
<name>A0ACB8DAA3_DERSI</name>
<evidence type="ECO:0000313" key="2">
    <source>
        <dbReference type="Proteomes" id="UP000821865"/>
    </source>
</evidence>
<evidence type="ECO:0000313" key="1">
    <source>
        <dbReference type="EMBL" id="KAH7965052.1"/>
    </source>
</evidence>
<accession>A0ACB8DAA3</accession>
<gene>
    <name evidence="1" type="ORF">HPB49_003100</name>
</gene>
<sequence length="269" mass="30119">MKRVADNTSAAKEPKKDPAVAKTVEFAALKALAIGAKLHEISAYQSAPENSSKGVIKGIALEYTQKDRNDMTVNDRNLSVVAAKRTGNTNNVIVLLSGLKVPRLARFGGTFQQCYLYKKQIGVCYECGRVGHRADVCLHPNNKICLGCRTVKPTPDRKCKKECFFCGKDNLTGDKDCEARFKTPYLARRRRLQRKLQQQFESQYENTGANPRNRTPSRDRRGRSRIKTRSCTRSRSRTKSLGPPERNIPKQNLLFSNTVGALGSNPNQD</sequence>